<proteinExistence type="predicted"/>
<sequence>MHSIYKDVTGFIADVTYPDNSIVTAGQAFEKIWEIRNLGGQVWENRKLVCCDNAITVSVDIKGAISPHYNVDYSPSKTKLLFHTHNRMKVFAFQCIFSRHLSSTVPSHFKF</sequence>
<accession>A0A2N9YCN3</accession>
<dbReference type="Proteomes" id="UP000234271">
    <property type="component" value="Chromosome"/>
</dbReference>
<dbReference type="KEGG" id="blep:AL038_00370"/>
<dbReference type="AlphaFoldDB" id="A0A2N9YCN3"/>
<evidence type="ECO:0000313" key="1">
    <source>
        <dbReference type="EMBL" id="AUI68239.1"/>
    </source>
</evidence>
<dbReference type="InterPro" id="IPR013783">
    <property type="entry name" value="Ig-like_fold"/>
</dbReference>
<organism evidence="1 2">
    <name type="scientific">Beggiatoa leptomitoformis</name>
    <dbReference type="NCBI Taxonomy" id="288004"/>
    <lineage>
        <taxon>Bacteria</taxon>
        <taxon>Pseudomonadati</taxon>
        <taxon>Pseudomonadota</taxon>
        <taxon>Gammaproteobacteria</taxon>
        <taxon>Thiotrichales</taxon>
        <taxon>Thiotrichaceae</taxon>
        <taxon>Beggiatoa</taxon>
    </lineage>
</organism>
<name>A0A2N9YCN3_9GAMM</name>
<dbReference type="Gene3D" id="2.60.40.10">
    <property type="entry name" value="Immunoglobulins"/>
    <property type="match status" value="1"/>
</dbReference>
<evidence type="ECO:0000313" key="2">
    <source>
        <dbReference type="Proteomes" id="UP000234271"/>
    </source>
</evidence>
<protein>
    <submittedName>
        <fullName evidence="1">Uncharacterized protein</fullName>
    </submittedName>
</protein>
<keyword evidence="2" id="KW-1185">Reference proteome</keyword>
<gene>
    <name evidence="1" type="ORF">BLE401_05675</name>
</gene>
<dbReference type="OrthoDB" id="166850at2"/>
<dbReference type="EMBL" id="CP018889">
    <property type="protein sequence ID" value="AUI68239.1"/>
    <property type="molecule type" value="Genomic_DNA"/>
</dbReference>
<dbReference type="RefSeq" id="WP_062147353.1">
    <property type="nucleotide sequence ID" value="NZ_CP012373.2"/>
</dbReference>
<reference evidence="2" key="1">
    <citation type="submission" date="2016-12" db="EMBL/GenBank/DDBJ databases">
        <title>Complete Genome Sequence of Beggiatoa leptomitiformis D-401.</title>
        <authorList>
            <person name="Fomenkov A."/>
            <person name="Vincze T."/>
            <person name="Grabovich M."/>
            <person name="Anton B.P."/>
            <person name="Dubinina G."/>
            <person name="Orlova M."/>
            <person name="Belousova E."/>
            <person name="Roberts R.J."/>
        </authorList>
    </citation>
    <scope>NUCLEOTIDE SEQUENCE [LARGE SCALE GENOMIC DNA]</scope>
    <source>
        <strain evidence="2">D-401</strain>
    </source>
</reference>